<protein>
    <recommendedName>
        <fullName evidence="8">Glycogen synthase</fullName>
        <ecNumber evidence="8">2.4.1.21</ecNumber>
    </recommendedName>
    <alternativeName>
        <fullName evidence="8">Starch [bacterial glycogen] synthase</fullName>
    </alternativeName>
</protein>
<evidence type="ECO:0000256" key="3">
    <source>
        <dbReference type="ARBA" id="ARBA00004964"/>
    </source>
</evidence>
<dbReference type="NCBIfam" id="TIGR02095">
    <property type="entry name" value="glgA"/>
    <property type="match status" value="1"/>
</dbReference>
<evidence type="ECO:0000256" key="6">
    <source>
        <dbReference type="ARBA" id="ARBA00022679"/>
    </source>
</evidence>
<comment type="pathway">
    <text evidence="3 8">Glycan biosynthesis; glycogen biosynthesis.</text>
</comment>
<name>A0A494W3M2_9SPHN</name>
<dbReference type="HAMAP" id="MF_00484">
    <property type="entry name" value="Glycogen_synth"/>
    <property type="match status" value="1"/>
</dbReference>
<keyword evidence="12" id="KW-1185">Reference proteome</keyword>
<dbReference type="NCBIfam" id="NF001899">
    <property type="entry name" value="PRK00654.1-2"/>
    <property type="match status" value="1"/>
</dbReference>
<keyword evidence="6 8" id="KW-0808">Transferase</keyword>
<comment type="catalytic activity">
    <reaction evidence="1 8">
        <text>[(1-&gt;4)-alpha-D-glucosyl](n) + ADP-alpha-D-glucose = [(1-&gt;4)-alpha-D-glucosyl](n+1) + ADP + H(+)</text>
        <dbReference type="Rhea" id="RHEA:18189"/>
        <dbReference type="Rhea" id="RHEA-COMP:9584"/>
        <dbReference type="Rhea" id="RHEA-COMP:9587"/>
        <dbReference type="ChEBI" id="CHEBI:15378"/>
        <dbReference type="ChEBI" id="CHEBI:15444"/>
        <dbReference type="ChEBI" id="CHEBI:57498"/>
        <dbReference type="ChEBI" id="CHEBI:456216"/>
        <dbReference type="EC" id="2.4.1.21"/>
    </reaction>
</comment>
<gene>
    <name evidence="8" type="primary">glgA</name>
    <name evidence="11" type="ORF">SAMIE_1014470</name>
</gene>
<dbReference type="Gene3D" id="3.40.50.2000">
    <property type="entry name" value="Glycogen Phosphorylase B"/>
    <property type="match status" value="2"/>
</dbReference>
<evidence type="ECO:0000256" key="1">
    <source>
        <dbReference type="ARBA" id="ARBA00001478"/>
    </source>
</evidence>
<dbReference type="GO" id="GO:0009011">
    <property type="term" value="F:alpha-1,4-glucan glucosyltransferase (ADP-glucose donor) activity"/>
    <property type="evidence" value="ECO:0007669"/>
    <property type="project" value="UniProtKB-UniRule"/>
</dbReference>
<comment type="function">
    <text evidence="2 8">Synthesizes alpha-1,4-glucan chains using ADP-glucose.</text>
</comment>
<feature type="binding site" evidence="8">
    <location>
        <position position="17"/>
    </location>
    <ligand>
        <name>ADP-alpha-D-glucose</name>
        <dbReference type="ChEBI" id="CHEBI:57498"/>
    </ligand>
</feature>
<dbReference type="SUPFAM" id="SSF53756">
    <property type="entry name" value="UDP-Glycosyltransferase/glycogen phosphorylase"/>
    <property type="match status" value="1"/>
</dbReference>
<dbReference type="GO" id="GO:0004373">
    <property type="term" value="F:alpha-1,4-glucan glucosyltransferase (UDP-glucose donor) activity"/>
    <property type="evidence" value="ECO:0007669"/>
    <property type="project" value="InterPro"/>
</dbReference>
<dbReference type="UniPathway" id="UPA00164"/>
<dbReference type="Proteomes" id="UP000279959">
    <property type="component" value="Chromosome"/>
</dbReference>
<dbReference type="RefSeq" id="WP_066697315.1">
    <property type="nucleotide sequence ID" value="NZ_AP018664.1"/>
</dbReference>
<dbReference type="Pfam" id="PF00534">
    <property type="entry name" value="Glycos_transf_1"/>
    <property type="match status" value="1"/>
</dbReference>
<organism evidence="11 12">
    <name type="scientific">Sphingobium amiense</name>
    <dbReference type="NCBI Taxonomy" id="135719"/>
    <lineage>
        <taxon>Bacteria</taxon>
        <taxon>Pseudomonadati</taxon>
        <taxon>Pseudomonadota</taxon>
        <taxon>Alphaproteobacteria</taxon>
        <taxon>Sphingomonadales</taxon>
        <taxon>Sphingomonadaceae</taxon>
        <taxon>Sphingobium</taxon>
    </lineage>
</organism>
<dbReference type="Pfam" id="PF08323">
    <property type="entry name" value="Glyco_transf_5"/>
    <property type="match status" value="1"/>
</dbReference>
<dbReference type="InterPro" id="IPR013534">
    <property type="entry name" value="Starch_synth_cat_dom"/>
</dbReference>
<feature type="domain" description="Glycosyl transferase family 1" evidence="9">
    <location>
        <begin position="289"/>
        <end position="441"/>
    </location>
</feature>
<dbReference type="GO" id="GO:0005829">
    <property type="term" value="C:cytosol"/>
    <property type="evidence" value="ECO:0007669"/>
    <property type="project" value="TreeGrafter"/>
</dbReference>
<keyword evidence="7 8" id="KW-0320">Glycogen biosynthesis</keyword>
<evidence type="ECO:0000259" key="10">
    <source>
        <dbReference type="Pfam" id="PF08323"/>
    </source>
</evidence>
<comment type="similarity">
    <text evidence="4 8">Belongs to the glycosyltransferase 1 family. Bacterial/plant glycogen synthase subfamily.</text>
</comment>
<feature type="domain" description="Starch synthase catalytic" evidence="10">
    <location>
        <begin position="4"/>
        <end position="237"/>
    </location>
</feature>
<reference evidence="11 12" key="1">
    <citation type="submission" date="2018-05" db="EMBL/GenBank/DDBJ databases">
        <title>Complete Genome Sequence of the Nonylphenol-Degrading Bacterium Sphingobium amiense DSM 16289T.</title>
        <authorList>
            <person name="Ootsuka M."/>
            <person name="Nishizawa T."/>
            <person name="Ohta H."/>
        </authorList>
    </citation>
    <scope>NUCLEOTIDE SEQUENCE [LARGE SCALE GENOMIC DNA]</scope>
    <source>
        <strain evidence="11 12">DSM 16289</strain>
    </source>
</reference>
<dbReference type="EMBL" id="AP018664">
    <property type="protein sequence ID" value="BBD97946.1"/>
    <property type="molecule type" value="Genomic_DNA"/>
</dbReference>
<dbReference type="KEGG" id="sami:SAMIE_1014470"/>
<accession>A0A494W3M2</accession>
<evidence type="ECO:0000256" key="7">
    <source>
        <dbReference type="ARBA" id="ARBA00023056"/>
    </source>
</evidence>
<dbReference type="PANTHER" id="PTHR45825">
    <property type="entry name" value="GRANULE-BOUND STARCH SYNTHASE 1, CHLOROPLASTIC/AMYLOPLASTIC"/>
    <property type="match status" value="1"/>
</dbReference>
<dbReference type="PANTHER" id="PTHR45825:SF11">
    <property type="entry name" value="ALPHA AMYLASE DOMAIN-CONTAINING PROTEIN"/>
    <property type="match status" value="1"/>
</dbReference>
<evidence type="ECO:0000256" key="5">
    <source>
        <dbReference type="ARBA" id="ARBA00022676"/>
    </source>
</evidence>
<proteinExistence type="inferred from homology"/>
<sequence>MSIKLLSVASEIYPLVKTGGLADVVGALPAALAPHGVEARSLVPGYPAVMARIGKGRRVHRYPDLFGTPAAILSAQADGLDLLVLDAPGIFARDGGLYGDAAGQDWSDNALRFAALSRAGADIAEGALKGWQPDIVHAHDWQAAMTAAYMRFGPAARVPRVVTIHNLAFQGRFPASLFPRLGLPPEAWGMDGVEYYGGIGFLKAGLVSADAITTVSPTYAREIRSPAEGMGLEGLLNGRADRLHGILNGIDGDIWNPATDDLLARRYSARALGGRAANRRALETRFGLDHDDAPIFIIVSRLTWQKGMDLMAGAVDRLVAGGGKLALLGSGDHALESAFLAARGRHPGRVGVEIGYDEPLSHLLQAGGDAILIPSRFEPCGLTQLYALRYGCVPVVARVGGLADTVIDANEAAVGAGVATGLLFAAGDAGALDAAIARTVQLHADRSLWQAMQRAGMRCDFSWSNSAARYAALYRALIAEPA</sequence>
<evidence type="ECO:0000256" key="8">
    <source>
        <dbReference type="HAMAP-Rule" id="MF_00484"/>
    </source>
</evidence>
<keyword evidence="5 8" id="KW-0328">Glycosyltransferase</keyword>
<dbReference type="InterPro" id="IPR001296">
    <property type="entry name" value="Glyco_trans_1"/>
</dbReference>
<dbReference type="EC" id="2.4.1.21" evidence="8"/>
<dbReference type="CDD" id="cd03791">
    <property type="entry name" value="GT5_Glycogen_synthase_DULL1-like"/>
    <property type="match status" value="1"/>
</dbReference>
<evidence type="ECO:0000259" key="9">
    <source>
        <dbReference type="Pfam" id="PF00534"/>
    </source>
</evidence>
<evidence type="ECO:0000313" key="12">
    <source>
        <dbReference type="Proteomes" id="UP000279959"/>
    </source>
</evidence>
<dbReference type="GO" id="GO:0005978">
    <property type="term" value="P:glycogen biosynthetic process"/>
    <property type="evidence" value="ECO:0007669"/>
    <property type="project" value="UniProtKB-UniRule"/>
</dbReference>
<evidence type="ECO:0000256" key="4">
    <source>
        <dbReference type="ARBA" id="ARBA00010281"/>
    </source>
</evidence>
<evidence type="ECO:0000256" key="2">
    <source>
        <dbReference type="ARBA" id="ARBA00002764"/>
    </source>
</evidence>
<evidence type="ECO:0000313" key="11">
    <source>
        <dbReference type="EMBL" id="BBD97946.1"/>
    </source>
</evidence>
<dbReference type="AlphaFoldDB" id="A0A494W3M2"/>
<dbReference type="InterPro" id="IPR011835">
    <property type="entry name" value="GS/SS"/>
</dbReference>